<dbReference type="PANTHER" id="PTHR23277:SF108">
    <property type="entry name" value="FASCICLIN-3"/>
    <property type="match status" value="1"/>
</dbReference>
<keyword evidence="4" id="KW-0677">Repeat</keyword>
<keyword evidence="6" id="KW-0472">Membrane</keyword>
<dbReference type="GO" id="GO:0007156">
    <property type="term" value="P:homophilic cell adhesion via plasma membrane adhesion molecules"/>
    <property type="evidence" value="ECO:0007669"/>
    <property type="project" value="TreeGrafter"/>
</dbReference>
<dbReference type="InterPro" id="IPR007110">
    <property type="entry name" value="Ig-like_dom"/>
</dbReference>
<dbReference type="GO" id="GO:0007157">
    <property type="term" value="P:heterophilic cell-cell adhesion via plasma membrane cell adhesion molecules"/>
    <property type="evidence" value="ECO:0007669"/>
    <property type="project" value="TreeGrafter"/>
</dbReference>
<dbReference type="GeneTree" id="ENSGT00940000156028"/>
<dbReference type="OMA" id="NSHHINV"/>
<organism evidence="10">
    <name type="scientific">Petromyzon marinus</name>
    <name type="common">Sea lamprey</name>
    <dbReference type="NCBI Taxonomy" id="7757"/>
    <lineage>
        <taxon>Eukaryota</taxon>
        <taxon>Metazoa</taxon>
        <taxon>Chordata</taxon>
        <taxon>Craniata</taxon>
        <taxon>Vertebrata</taxon>
        <taxon>Cyclostomata</taxon>
        <taxon>Hyperoartia</taxon>
        <taxon>Petromyzontiformes</taxon>
        <taxon>Petromyzontidae</taxon>
        <taxon>Petromyzon</taxon>
    </lineage>
</organism>
<keyword evidence="5" id="KW-0130">Cell adhesion</keyword>
<dbReference type="Ensembl" id="ENSPMAT00000004273.1">
    <property type="protein sequence ID" value="ENSPMAP00000004256.1"/>
    <property type="gene ID" value="ENSPMAG00000003909.1"/>
</dbReference>
<keyword evidence="3" id="KW-0732">Signal</keyword>
<proteinExistence type="inferred from homology"/>
<dbReference type="GO" id="GO:0016020">
    <property type="term" value="C:membrane"/>
    <property type="evidence" value="ECO:0007669"/>
    <property type="project" value="UniProtKB-SubCell"/>
</dbReference>
<evidence type="ECO:0000256" key="6">
    <source>
        <dbReference type="ARBA" id="ARBA00023136"/>
    </source>
</evidence>
<feature type="domain" description="Ig-like" evidence="9">
    <location>
        <begin position="91"/>
        <end position="126"/>
    </location>
</feature>
<reference evidence="10" key="1">
    <citation type="submission" date="2025-08" db="UniProtKB">
        <authorList>
            <consortium name="Ensembl"/>
        </authorList>
    </citation>
    <scope>IDENTIFICATION</scope>
</reference>
<dbReference type="InterPro" id="IPR013162">
    <property type="entry name" value="CD80_C2-set"/>
</dbReference>
<evidence type="ECO:0000313" key="10">
    <source>
        <dbReference type="Ensembl" id="ENSPMAP00000004256.1"/>
    </source>
</evidence>
<feature type="domain" description="Ig-like" evidence="9">
    <location>
        <begin position="1"/>
        <end position="84"/>
    </location>
</feature>
<evidence type="ECO:0000256" key="2">
    <source>
        <dbReference type="ARBA" id="ARBA00007810"/>
    </source>
</evidence>
<dbReference type="InterPro" id="IPR013783">
    <property type="entry name" value="Ig-like_fold"/>
</dbReference>
<keyword evidence="7" id="KW-1015">Disulfide bond</keyword>
<accession>S4RGC4</accession>
<dbReference type="SUPFAM" id="SSF48726">
    <property type="entry name" value="Immunoglobulin"/>
    <property type="match status" value="1"/>
</dbReference>
<evidence type="ECO:0000256" key="5">
    <source>
        <dbReference type="ARBA" id="ARBA00022889"/>
    </source>
</evidence>
<dbReference type="PROSITE" id="PS50835">
    <property type="entry name" value="IG_LIKE"/>
    <property type="match status" value="2"/>
</dbReference>
<evidence type="ECO:0000256" key="7">
    <source>
        <dbReference type="ARBA" id="ARBA00023157"/>
    </source>
</evidence>
<dbReference type="InterPro" id="IPR051427">
    <property type="entry name" value="Nectin/Nectin-like"/>
</dbReference>
<sequence>VDGGAVEMAVATCVAWSGKPAGLITWSEHPNVGRVSQLFEVNANDTETLKSQYWMVPTFENHGRNLTCRVRHPAMTADVEMTITLNIKYQPKVTLTGYQNDWFVGKEGTLTCAADANPAVTEYTWS</sequence>
<protein>
    <recommendedName>
        <fullName evidence="9">Ig-like domain-containing protein</fullName>
    </recommendedName>
</protein>
<dbReference type="GO" id="GO:0005912">
    <property type="term" value="C:adherens junction"/>
    <property type="evidence" value="ECO:0007669"/>
    <property type="project" value="TreeGrafter"/>
</dbReference>
<comment type="similarity">
    <text evidence="2">Belongs to the nectin family.</text>
</comment>
<comment type="subcellular location">
    <subcellularLocation>
        <location evidence="1">Membrane</location>
    </subcellularLocation>
</comment>
<dbReference type="STRING" id="7757.ENSPMAP00000004256"/>
<dbReference type="Gene3D" id="2.60.40.10">
    <property type="entry name" value="Immunoglobulins"/>
    <property type="match status" value="2"/>
</dbReference>
<dbReference type="HOGENOM" id="CLU_1986705_0_0_1"/>
<evidence type="ECO:0000256" key="3">
    <source>
        <dbReference type="ARBA" id="ARBA00022729"/>
    </source>
</evidence>
<dbReference type="PANTHER" id="PTHR23277">
    <property type="entry name" value="NECTIN-RELATED"/>
    <property type="match status" value="1"/>
</dbReference>
<evidence type="ECO:0000256" key="4">
    <source>
        <dbReference type="ARBA" id="ARBA00022737"/>
    </source>
</evidence>
<evidence type="ECO:0000259" key="9">
    <source>
        <dbReference type="PROSITE" id="PS50835"/>
    </source>
</evidence>
<keyword evidence="8" id="KW-0325">Glycoprotein</keyword>
<dbReference type="Pfam" id="PF08205">
    <property type="entry name" value="C2-set_2"/>
    <property type="match status" value="1"/>
</dbReference>
<evidence type="ECO:0000256" key="8">
    <source>
        <dbReference type="ARBA" id="ARBA00023180"/>
    </source>
</evidence>
<dbReference type="InterPro" id="IPR036179">
    <property type="entry name" value="Ig-like_dom_sf"/>
</dbReference>
<reference evidence="10" key="2">
    <citation type="submission" date="2025-09" db="UniProtKB">
        <authorList>
            <consortium name="Ensembl"/>
        </authorList>
    </citation>
    <scope>IDENTIFICATION</scope>
</reference>
<evidence type="ECO:0000256" key="1">
    <source>
        <dbReference type="ARBA" id="ARBA00004370"/>
    </source>
</evidence>
<name>S4RGC4_PETMA</name>
<dbReference type="AlphaFoldDB" id="S4RGC4"/>